<dbReference type="Proteomes" id="UP000077315">
    <property type="component" value="Unassembled WGS sequence"/>
</dbReference>
<dbReference type="SUPFAM" id="SSF54637">
    <property type="entry name" value="Thioesterase/thiol ester dehydrase-isomerase"/>
    <property type="match status" value="1"/>
</dbReference>
<dbReference type="GeneID" id="28993460"/>
<dbReference type="FunCoup" id="A0A163D255">
    <property type="interactions" value="208"/>
</dbReference>
<evidence type="ECO:0000313" key="1">
    <source>
        <dbReference type="EMBL" id="OAD68170.1"/>
    </source>
</evidence>
<protein>
    <recommendedName>
        <fullName evidence="3">N-terminal of MaoC-like dehydratase domain-containing protein</fullName>
    </recommendedName>
</protein>
<gene>
    <name evidence="1" type="ORF">PHYBLDRAFT_150834</name>
</gene>
<keyword evidence="2" id="KW-1185">Reference proteome</keyword>
<dbReference type="InterPro" id="IPR029069">
    <property type="entry name" value="HotDog_dom_sf"/>
</dbReference>
<dbReference type="AlphaFoldDB" id="A0A163D255"/>
<evidence type="ECO:0000313" key="2">
    <source>
        <dbReference type="Proteomes" id="UP000077315"/>
    </source>
</evidence>
<dbReference type="Gene3D" id="3.10.129.10">
    <property type="entry name" value="Hotdog Thioesterase"/>
    <property type="match status" value="1"/>
</dbReference>
<evidence type="ECO:0008006" key="3">
    <source>
        <dbReference type="Google" id="ProtNLM"/>
    </source>
</evidence>
<dbReference type="STRING" id="763407.A0A163D255"/>
<sequence>MSQIFEAIKELLVFANLQMLISNRRLLFKSVLVTQKAKLNVPIVRWLTSSNGSVLDRWRTEMESKKILTHDTLIASPLNLLANTLNDQTVPYRHAVLPASDTEIPPTWHHVYFPPRTPEDDLALDGYETDFFPPPPFVQRMWAGATLVWNTENPLRAGQQVTMATTLDKAEYRQQGRVGESVFVHLGKNISNNQGWSMKEERSLVYLTDQSISSGPTRSIRSNKKPSFSRTMTPSSILLFRYSALTFNSHMIHFDHTYATTQEHHPACLVHGPLSSTLMMGLLTSHIQSLDQKPKFRLFRYKCLLPLYVNQPLTLCGRESASDPKIYELWVVNHEGNLAVKGSVELA</sequence>
<proteinExistence type="predicted"/>
<dbReference type="RefSeq" id="XP_018286210.1">
    <property type="nucleotide sequence ID" value="XM_018432554.1"/>
</dbReference>
<organism evidence="1 2">
    <name type="scientific">Phycomyces blakesleeanus (strain ATCC 8743b / DSM 1359 / FGSC 10004 / NBRC 33097 / NRRL 1555)</name>
    <dbReference type="NCBI Taxonomy" id="763407"/>
    <lineage>
        <taxon>Eukaryota</taxon>
        <taxon>Fungi</taxon>
        <taxon>Fungi incertae sedis</taxon>
        <taxon>Mucoromycota</taxon>
        <taxon>Mucoromycotina</taxon>
        <taxon>Mucoromycetes</taxon>
        <taxon>Mucorales</taxon>
        <taxon>Phycomycetaceae</taxon>
        <taxon>Phycomyces</taxon>
    </lineage>
</organism>
<dbReference type="OrthoDB" id="3257538at2759"/>
<dbReference type="InParanoid" id="A0A163D255"/>
<dbReference type="EMBL" id="KV440996">
    <property type="protein sequence ID" value="OAD68170.1"/>
    <property type="molecule type" value="Genomic_DNA"/>
</dbReference>
<dbReference type="InterPro" id="IPR052741">
    <property type="entry name" value="Mitochondrial_HTD2"/>
</dbReference>
<dbReference type="PANTHER" id="PTHR28152">
    <property type="entry name" value="HYDROXYACYL-THIOESTER DEHYDRATASE TYPE 2, MITOCHONDRIAL"/>
    <property type="match status" value="1"/>
</dbReference>
<accession>A0A163D255</accession>
<dbReference type="PANTHER" id="PTHR28152:SF1">
    <property type="entry name" value="HYDROXYACYL-THIOESTER DEHYDRATASE TYPE 2, MITOCHONDRIAL"/>
    <property type="match status" value="1"/>
</dbReference>
<dbReference type="GO" id="GO:0019171">
    <property type="term" value="F:(3R)-hydroxyacyl-[acyl-carrier-protein] dehydratase activity"/>
    <property type="evidence" value="ECO:0007669"/>
    <property type="project" value="TreeGrafter"/>
</dbReference>
<dbReference type="VEuPathDB" id="FungiDB:PHYBLDRAFT_150834"/>
<reference evidence="2" key="1">
    <citation type="submission" date="2015-06" db="EMBL/GenBank/DDBJ databases">
        <title>Expansion of signal transduction pathways in fungi by whole-genome duplication.</title>
        <authorList>
            <consortium name="DOE Joint Genome Institute"/>
            <person name="Corrochano L.M."/>
            <person name="Kuo A."/>
            <person name="Marcet-Houben M."/>
            <person name="Polaino S."/>
            <person name="Salamov A."/>
            <person name="Villalobos J.M."/>
            <person name="Alvarez M.I."/>
            <person name="Avalos J."/>
            <person name="Benito E.P."/>
            <person name="Benoit I."/>
            <person name="Burger G."/>
            <person name="Camino L.P."/>
            <person name="Canovas D."/>
            <person name="Cerda-Olmedo E."/>
            <person name="Cheng J.-F."/>
            <person name="Dominguez A."/>
            <person name="Elias M."/>
            <person name="Eslava A.P."/>
            <person name="Glaser F."/>
            <person name="Grimwood J."/>
            <person name="Gutierrez G."/>
            <person name="Heitman J."/>
            <person name="Henrissat B."/>
            <person name="Iturriaga E.A."/>
            <person name="Lang B.F."/>
            <person name="Lavin J.L."/>
            <person name="Lee S."/>
            <person name="Li W."/>
            <person name="Lindquist E."/>
            <person name="Lopez-Garcia S."/>
            <person name="Luque E.M."/>
            <person name="Marcos A.T."/>
            <person name="Martin J."/>
            <person name="McCluskey K."/>
            <person name="Medina H.R."/>
            <person name="Miralles-Duran A."/>
            <person name="Miyazaki A."/>
            <person name="Munoz-Torres E."/>
            <person name="Oguiza J.A."/>
            <person name="Ohm R."/>
            <person name="Olmedo M."/>
            <person name="Orejas M."/>
            <person name="Ortiz-Castellanos L."/>
            <person name="Pisabarro A.G."/>
            <person name="Rodriguez-Romero J."/>
            <person name="Ruiz-Herrera J."/>
            <person name="Ruiz-Vazquez R."/>
            <person name="Sanz C."/>
            <person name="Schackwitz W."/>
            <person name="Schmutz J."/>
            <person name="Shahriari M."/>
            <person name="Shelest E."/>
            <person name="Silva-Franco F."/>
            <person name="Soanes D."/>
            <person name="Syed K."/>
            <person name="Tagua V.G."/>
            <person name="Talbot N.J."/>
            <person name="Thon M."/>
            <person name="De vries R.P."/>
            <person name="Wiebenga A."/>
            <person name="Yadav J.S."/>
            <person name="Braun E.L."/>
            <person name="Baker S."/>
            <person name="Garre V."/>
            <person name="Horwitz B."/>
            <person name="Torres-Martinez S."/>
            <person name="Idnurm A."/>
            <person name="Herrera-Estrella A."/>
            <person name="Gabaldon T."/>
            <person name="Grigoriev I.V."/>
        </authorList>
    </citation>
    <scope>NUCLEOTIDE SEQUENCE [LARGE SCALE GENOMIC DNA]</scope>
    <source>
        <strain evidence="2">NRRL 1555(-)</strain>
    </source>
</reference>
<dbReference type="GO" id="GO:0005739">
    <property type="term" value="C:mitochondrion"/>
    <property type="evidence" value="ECO:0007669"/>
    <property type="project" value="TreeGrafter"/>
</dbReference>
<name>A0A163D255_PHYB8</name>